<dbReference type="PANTHER" id="PTHR45913:SF19">
    <property type="entry name" value="LOW QUALITY PROTEIN: ZINC FINGER BED DOMAIN-CONTAINING PROTEIN 5-LIKE"/>
    <property type="match status" value="1"/>
</dbReference>
<reference evidence="3" key="1">
    <citation type="submission" date="2020-06" db="EMBL/GenBank/DDBJ databases">
        <authorList>
            <consortium name="Wellcome Sanger Institute Data Sharing"/>
        </authorList>
    </citation>
    <scope>NUCLEOTIDE SEQUENCE [LARGE SCALE GENOMIC DNA]</scope>
</reference>
<feature type="domain" description="C2H2-type" evidence="2">
    <location>
        <begin position="82"/>
        <end position="102"/>
    </location>
</feature>
<sequence length="642" mass="72727">MTCFPGERITCGTIKTAEPFLPAAGVNMDRWMKRPVAVDTGGGEEPADKRKKDAKPKPRLYSENYVLFGFTSTSADPPQPQCFFCGEILANNSMKPAHLQRHQSTKHSKSVGKTEEFYKRKLSEFKSRQNVMMKATSVSNKALEASYAVSLLVAKSKKPHSIVEELILPAAAAMAEIMMDKKAADTLKKIPLSNNTVSRRIDDMSVNIIQQVVKKIKKAGQFALQLDEMTDVSGDAQLLAFVRYKDVSDINEHILFCKKLPGKTTGEQMFQIIDIFFKEHDLQWKTCGHICTDGAAAMTGSVKGLFGHVKKVNPDIKWLHCIIHREALASKRMSPDLSNVMDDAVKVINFIQSRPLNHRLFETLCDESGTEHGQLLLHTDVRWLSRGKTLLRLYELRSEVSVFLTQHQHHLALVFEDAEWVGRLAYLADIFTKLNELNLSLQGKESHILKMYDKIKGFTKKLKLWENKCDDGDVSCFPLLDSHLATTDVARGPVVKLVQAHLSKLCMDFNQYFQDIEKKSEGLHWVRNPFIVSESCSKLPARLQEHLMDLSCDQGLKMTYDEKTLTEFWCDVEKEYPELGKHALIELLPFGSTYMCEVTFSALTHIKTKQRNRLDVENSLVAAVSTLSPELSKQHHFMFNLS</sequence>
<dbReference type="InterPro" id="IPR013087">
    <property type="entry name" value="Znf_C2H2_type"/>
</dbReference>
<evidence type="ECO:0000256" key="1">
    <source>
        <dbReference type="SAM" id="MobiDB-lite"/>
    </source>
</evidence>
<dbReference type="Proteomes" id="UP000694680">
    <property type="component" value="Chromosome 9"/>
</dbReference>
<reference evidence="3" key="3">
    <citation type="submission" date="2025-09" db="UniProtKB">
        <authorList>
            <consortium name="Ensembl"/>
        </authorList>
    </citation>
    <scope>IDENTIFICATION</scope>
</reference>
<dbReference type="InterPro" id="IPR012337">
    <property type="entry name" value="RNaseH-like_sf"/>
</dbReference>
<dbReference type="Ensembl" id="ENSGWIT00000035689.1">
    <property type="protein sequence ID" value="ENSGWIP00000032796.1"/>
    <property type="gene ID" value="ENSGWIG00000016867.1"/>
</dbReference>
<dbReference type="PANTHER" id="PTHR45913">
    <property type="entry name" value="EPM2A-INTERACTING PROTEIN 1"/>
    <property type="match status" value="1"/>
</dbReference>
<reference evidence="3" key="2">
    <citation type="submission" date="2025-08" db="UniProtKB">
        <authorList>
            <consortium name="Ensembl"/>
        </authorList>
    </citation>
    <scope>IDENTIFICATION</scope>
</reference>
<accession>A0A8C5N6L2</accession>
<proteinExistence type="predicted"/>
<dbReference type="PROSITE" id="PS00028">
    <property type="entry name" value="ZINC_FINGER_C2H2_1"/>
    <property type="match status" value="1"/>
</dbReference>
<name>A0A8C5N6L2_GOUWI</name>
<evidence type="ECO:0000259" key="2">
    <source>
        <dbReference type="PROSITE" id="PS00028"/>
    </source>
</evidence>
<organism evidence="3 4">
    <name type="scientific">Gouania willdenowi</name>
    <name type="common">Blunt-snouted clingfish</name>
    <name type="synonym">Lepadogaster willdenowi</name>
    <dbReference type="NCBI Taxonomy" id="441366"/>
    <lineage>
        <taxon>Eukaryota</taxon>
        <taxon>Metazoa</taxon>
        <taxon>Chordata</taxon>
        <taxon>Craniata</taxon>
        <taxon>Vertebrata</taxon>
        <taxon>Euteleostomi</taxon>
        <taxon>Actinopterygii</taxon>
        <taxon>Neopterygii</taxon>
        <taxon>Teleostei</taxon>
        <taxon>Neoteleostei</taxon>
        <taxon>Acanthomorphata</taxon>
        <taxon>Ovalentaria</taxon>
        <taxon>Blenniimorphae</taxon>
        <taxon>Blenniiformes</taxon>
        <taxon>Gobiesocoidei</taxon>
        <taxon>Gobiesocidae</taxon>
        <taxon>Gobiesocinae</taxon>
        <taxon>Gouania</taxon>
    </lineage>
</organism>
<dbReference type="AlphaFoldDB" id="A0A8C5N6L2"/>
<keyword evidence="4" id="KW-1185">Reference proteome</keyword>
<feature type="region of interest" description="Disordered" evidence="1">
    <location>
        <begin position="37"/>
        <end position="56"/>
    </location>
</feature>
<dbReference type="SUPFAM" id="SSF53098">
    <property type="entry name" value="Ribonuclease H-like"/>
    <property type="match status" value="1"/>
</dbReference>
<protein>
    <recommendedName>
        <fullName evidence="2">C2H2-type domain-containing protein</fullName>
    </recommendedName>
</protein>
<evidence type="ECO:0000313" key="4">
    <source>
        <dbReference type="Proteomes" id="UP000694680"/>
    </source>
</evidence>
<evidence type="ECO:0000313" key="3">
    <source>
        <dbReference type="Ensembl" id="ENSGWIP00000032796.1"/>
    </source>
</evidence>